<proteinExistence type="predicted"/>
<accession>A0A2J6TUU9</accession>
<protein>
    <submittedName>
        <fullName evidence="1">Uncharacterized protein</fullName>
    </submittedName>
</protein>
<name>A0A2J6TUU9_9HELO</name>
<reference evidence="1 2" key="1">
    <citation type="submission" date="2016-04" db="EMBL/GenBank/DDBJ databases">
        <title>A degradative enzymes factory behind the ericoid mycorrhizal symbiosis.</title>
        <authorList>
            <consortium name="DOE Joint Genome Institute"/>
            <person name="Martino E."/>
            <person name="Morin E."/>
            <person name="Grelet G."/>
            <person name="Kuo A."/>
            <person name="Kohler A."/>
            <person name="Daghino S."/>
            <person name="Barry K."/>
            <person name="Choi C."/>
            <person name="Cichocki N."/>
            <person name="Clum A."/>
            <person name="Copeland A."/>
            <person name="Hainaut M."/>
            <person name="Haridas S."/>
            <person name="Labutti K."/>
            <person name="Lindquist E."/>
            <person name="Lipzen A."/>
            <person name="Khouja H.-R."/>
            <person name="Murat C."/>
            <person name="Ohm R."/>
            <person name="Olson A."/>
            <person name="Spatafora J."/>
            <person name="Veneault-Fourrey C."/>
            <person name="Henrissat B."/>
            <person name="Grigoriev I."/>
            <person name="Martin F."/>
            <person name="Perotto S."/>
        </authorList>
    </citation>
    <scope>NUCLEOTIDE SEQUENCE [LARGE SCALE GENOMIC DNA]</scope>
    <source>
        <strain evidence="1 2">E</strain>
    </source>
</reference>
<dbReference type="AlphaFoldDB" id="A0A2J6TUU9"/>
<dbReference type="GeneID" id="36578506"/>
<keyword evidence="2" id="KW-1185">Reference proteome</keyword>
<evidence type="ECO:0000313" key="2">
    <source>
        <dbReference type="Proteomes" id="UP000235371"/>
    </source>
</evidence>
<dbReference type="EMBL" id="KZ613743">
    <property type="protein sequence ID" value="PMD66786.1"/>
    <property type="molecule type" value="Genomic_DNA"/>
</dbReference>
<dbReference type="InParanoid" id="A0A2J6TUU9"/>
<evidence type="ECO:0000313" key="1">
    <source>
        <dbReference type="EMBL" id="PMD66786.1"/>
    </source>
</evidence>
<dbReference type="RefSeq" id="XP_024743690.1">
    <property type="nucleotide sequence ID" value="XM_024870424.1"/>
</dbReference>
<gene>
    <name evidence="1" type="ORF">K444DRAFT_126162</name>
</gene>
<dbReference type="Proteomes" id="UP000235371">
    <property type="component" value="Unassembled WGS sequence"/>
</dbReference>
<organism evidence="1 2">
    <name type="scientific">Hyaloscypha bicolor E</name>
    <dbReference type="NCBI Taxonomy" id="1095630"/>
    <lineage>
        <taxon>Eukaryota</taxon>
        <taxon>Fungi</taxon>
        <taxon>Dikarya</taxon>
        <taxon>Ascomycota</taxon>
        <taxon>Pezizomycotina</taxon>
        <taxon>Leotiomycetes</taxon>
        <taxon>Helotiales</taxon>
        <taxon>Hyaloscyphaceae</taxon>
        <taxon>Hyaloscypha</taxon>
        <taxon>Hyaloscypha bicolor</taxon>
    </lineage>
</organism>
<sequence length="65" mass="7113">MASDLHLIILARTRRKLVTKSRGYLGMAREEALKDDVIAVSCGGNFPVVLCTCGDRYYVSGGCYV</sequence>